<dbReference type="Pfam" id="PF08770">
    <property type="entry name" value="SoxZ"/>
    <property type="match status" value="1"/>
</dbReference>
<evidence type="ECO:0000313" key="3">
    <source>
        <dbReference type="Proteomes" id="UP000484015"/>
    </source>
</evidence>
<dbReference type="InterPro" id="IPR013783">
    <property type="entry name" value="Ig-like_fold"/>
</dbReference>
<dbReference type="InterPro" id="IPR014880">
    <property type="entry name" value="SoxZ_dom"/>
</dbReference>
<gene>
    <name evidence="2" type="primary">soxZ</name>
    <name evidence="2" type="ORF">GM668_02510</name>
</gene>
<dbReference type="AlphaFoldDB" id="A0A6L6PTW3"/>
<proteinExistence type="predicted"/>
<organism evidence="2 3">
    <name type="scientific">Pseudoduganella ginsengisoli</name>
    <dbReference type="NCBI Taxonomy" id="1462440"/>
    <lineage>
        <taxon>Bacteria</taxon>
        <taxon>Pseudomonadati</taxon>
        <taxon>Pseudomonadota</taxon>
        <taxon>Betaproteobacteria</taxon>
        <taxon>Burkholderiales</taxon>
        <taxon>Oxalobacteraceae</taxon>
        <taxon>Telluria group</taxon>
        <taxon>Pseudoduganella</taxon>
    </lineage>
</organism>
<dbReference type="Gene3D" id="2.60.40.10">
    <property type="entry name" value="Immunoglobulins"/>
    <property type="match status" value="1"/>
</dbReference>
<name>A0A6L6PTW3_9BURK</name>
<sequence>MADPMKIRANAANGMTEVKVLMAHPMEGGMRKDASGNVVPAHYITDVTVKHGDKVVLQCMWGQSVSQNPYLAFKFKGGAKGEKVTVSWQDNKGDSRTDEATIA</sequence>
<dbReference type="InterPro" id="IPR030995">
    <property type="entry name" value="SoxZ"/>
</dbReference>
<evidence type="ECO:0000259" key="1">
    <source>
        <dbReference type="Pfam" id="PF08770"/>
    </source>
</evidence>
<feature type="domain" description="Sulphur oxidation protein SoxZ" evidence="1">
    <location>
        <begin position="8"/>
        <end position="100"/>
    </location>
</feature>
<dbReference type="Proteomes" id="UP000484015">
    <property type="component" value="Unassembled WGS sequence"/>
</dbReference>
<dbReference type="InterPro" id="IPR014756">
    <property type="entry name" value="Ig_E-set"/>
</dbReference>
<dbReference type="RefSeq" id="WP_155437327.1">
    <property type="nucleotide sequence ID" value="NZ_WNLA01000001.1"/>
</dbReference>
<comment type="caution">
    <text evidence="2">The sequence shown here is derived from an EMBL/GenBank/DDBJ whole genome shotgun (WGS) entry which is preliminary data.</text>
</comment>
<dbReference type="SUPFAM" id="SSF81296">
    <property type="entry name" value="E set domains"/>
    <property type="match status" value="1"/>
</dbReference>
<keyword evidence="3" id="KW-1185">Reference proteome</keyword>
<protein>
    <submittedName>
        <fullName evidence="2">Thiosulfate oxidation carrier complex protein SoxZ</fullName>
    </submittedName>
</protein>
<dbReference type="NCBIfam" id="TIGR04490">
    <property type="entry name" value="SoxZ_true"/>
    <property type="match status" value="1"/>
</dbReference>
<reference evidence="2 3" key="1">
    <citation type="submission" date="2019-11" db="EMBL/GenBank/DDBJ databases">
        <title>Type strains purchased from KCTC, JCM and DSMZ.</title>
        <authorList>
            <person name="Lu H."/>
        </authorList>
    </citation>
    <scope>NUCLEOTIDE SEQUENCE [LARGE SCALE GENOMIC DNA]</scope>
    <source>
        <strain evidence="2 3">KCTC 42409</strain>
    </source>
</reference>
<evidence type="ECO:0000313" key="2">
    <source>
        <dbReference type="EMBL" id="MTW00953.1"/>
    </source>
</evidence>
<accession>A0A6L6PTW3</accession>
<dbReference type="OrthoDB" id="9795530at2"/>
<dbReference type="EMBL" id="WNLA01000001">
    <property type="protein sequence ID" value="MTW00953.1"/>
    <property type="molecule type" value="Genomic_DNA"/>
</dbReference>